<evidence type="ECO:0000256" key="3">
    <source>
        <dbReference type="ARBA" id="ARBA00022898"/>
    </source>
</evidence>
<dbReference type="EMBL" id="CP053073">
    <property type="protein sequence ID" value="QJR16055.1"/>
    <property type="molecule type" value="Genomic_DNA"/>
</dbReference>
<dbReference type="KEGG" id="upl:DSM104440_02883"/>
<dbReference type="FunCoup" id="A0A6M4HA64">
    <property type="interactions" value="478"/>
</dbReference>
<dbReference type="Proteomes" id="UP000503096">
    <property type="component" value="Chromosome"/>
</dbReference>
<organism evidence="7 8">
    <name type="scientific">Usitatibacter palustris</name>
    <dbReference type="NCBI Taxonomy" id="2732487"/>
    <lineage>
        <taxon>Bacteria</taxon>
        <taxon>Pseudomonadati</taxon>
        <taxon>Pseudomonadota</taxon>
        <taxon>Betaproteobacteria</taxon>
        <taxon>Nitrosomonadales</taxon>
        <taxon>Usitatibacteraceae</taxon>
        <taxon>Usitatibacter</taxon>
    </lineage>
</organism>
<dbReference type="InterPro" id="IPR001926">
    <property type="entry name" value="TrpB-like_PALP"/>
</dbReference>
<dbReference type="SUPFAM" id="SSF55021">
    <property type="entry name" value="ACT-like"/>
    <property type="match status" value="1"/>
</dbReference>
<dbReference type="PANTHER" id="PTHR48078">
    <property type="entry name" value="THREONINE DEHYDRATASE, MITOCHONDRIAL-RELATED"/>
    <property type="match status" value="1"/>
</dbReference>
<dbReference type="InterPro" id="IPR005789">
    <property type="entry name" value="Thr_deHydtase_catblc"/>
</dbReference>
<protein>
    <submittedName>
        <fullName evidence="7">L-threonine ammonia-lyase</fullName>
        <ecNumber evidence="7">4.3.1.19</ecNumber>
    </submittedName>
</protein>
<comment type="cofactor">
    <cofactor evidence="1">
        <name>pyridoxal 5'-phosphate</name>
        <dbReference type="ChEBI" id="CHEBI:597326"/>
    </cofactor>
</comment>
<feature type="domain" description="ACT" evidence="6">
    <location>
        <begin position="325"/>
        <end position="403"/>
    </location>
</feature>
<dbReference type="Gene3D" id="3.30.70.260">
    <property type="match status" value="1"/>
</dbReference>
<dbReference type="CDD" id="cd04886">
    <property type="entry name" value="ACT_ThrD-II-like"/>
    <property type="match status" value="1"/>
</dbReference>
<reference evidence="7 8" key="1">
    <citation type="submission" date="2020-04" db="EMBL/GenBank/DDBJ databases">
        <title>Usitatibacter rugosus gen. nov., sp. nov. and Usitatibacter palustris sp. nov., novel members of Usitatibacteraceae fam. nov. within the order Nitrosomonadales isolated from soil.</title>
        <authorList>
            <person name="Huber K.J."/>
            <person name="Neumann-Schaal M."/>
            <person name="Geppert A."/>
            <person name="Luckner M."/>
            <person name="Wanner G."/>
            <person name="Overmann J."/>
        </authorList>
    </citation>
    <scope>NUCLEOTIDE SEQUENCE [LARGE SCALE GENOMIC DNA]</scope>
    <source>
        <strain evidence="7 8">Swamp67</strain>
    </source>
</reference>
<dbReference type="GO" id="GO:0004794">
    <property type="term" value="F:threonine deaminase activity"/>
    <property type="evidence" value="ECO:0007669"/>
    <property type="project" value="UniProtKB-EC"/>
</dbReference>
<comment type="similarity">
    <text evidence="2">Belongs to the serine/threonine dehydratase family.</text>
</comment>
<dbReference type="GO" id="GO:0009097">
    <property type="term" value="P:isoleucine biosynthetic process"/>
    <property type="evidence" value="ECO:0007669"/>
    <property type="project" value="TreeGrafter"/>
</dbReference>
<dbReference type="EC" id="4.3.1.19" evidence="7"/>
<gene>
    <name evidence="7" type="primary">tdcB</name>
    <name evidence="7" type="ORF">DSM104440_02883</name>
</gene>
<accession>A0A6M4HA64</accession>
<keyword evidence="3" id="KW-0663">Pyridoxal phosphate</keyword>
<dbReference type="InterPro" id="IPR044561">
    <property type="entry name" value="ACT_ThrD-II-like"/>
</dbReference>
<keyword evidence="4 7" id="KW-0456">Lyase</keyword>
<dbReference type="GO" id="GO:0006565">
    <property type="term" value="P:L-serine catabolic process"/>
    <property type="evidence" value="ECO:0007669"/>
    <property type="project" value="TreeGrafter"/>
</dbReference>
<dbReference type="InterPro" id="IPR050147">
    <property type="entry name" value="Ser/Thr_Dehydratase"/>
</dbReference>
<dbReference type="InParanoid" id="A0A6M4HA64"/>
<dbReference type="GO" id="GO:0003941">
    <property type="term" value="F:L-serine ammonia-lyase activity"/>
    <property type="evidence" value="ECO:0007669"/>
    <property type="project" value="UniProtKB-EC"/>
</dbReference>
<dbReference type="FunFam" id="3.40.50.1100:FF:000007">
    <property type="entry name" value="L-threonine dehydratase catabolic TdcB"/>
    <property type="match status" value="1"/>
</dbReference>
<dbReference type="InterPro" id="IPR036052">
    <property type="entry name" value="TrpB-like_PALP_sf"/>
</dbReference>
<sequence length="407" mass="44025">MITLDDIRAAARAIEGQVVRTPFLKSQTLSEITGAQVYLKFENHQFTASFKERGAINKLLSLTPEQRKKGVIACSAGNHAQGVAYHATRLGIPSTIVMPQHTPFVKVEHTRKHGAQVVLHGEGFDDAMREAQRLCKERDLNFVHPYDDERIIAGQGTIGLEMLEMHPELDMLVIAIGGGGLISGITLAAKALKPDIEVIGVEVARFPGMYHAVRGTPPHFGPSTIAEGIAVKEPGKLTKEIVAKHVADIVLVDEGDIEEAIVLLLEIEKTVVEGAGAASLAALLKDPARFKGRKVGLVLCGGNIDPLMLADIVQRGMVRSGRLARIEVEARDLPGSLAKITACLALHNASVEEVHHQRKFTQLAVQQVEIDLVVKTRNHAHVKQIVEALQAEGFSARAYGADEKESA</sequence>
<dbReference type="NCBIfam" id="NF005600">
    <property type="entry name" value="PRK07334.1"/>
    <property type="match status" value="1"/>
</dbReference>
<evidence type="ECO:0000256" key="1">
    <source>
        <dbReference type="ARBA" id="ARBA00001933"/>
    </source>
</evidence>
<dbReference type="Gene3D" id="3.40.50.1100">
    <property type="match status" value="2"/>
</dbReference>
<dbReference type="FunFam" id="3.40.50.1100:FF:000005">
    <property type="entry name" value="Threonine dehydratase catabolic"/>
    <property type="match status" value="1"/>
</dbReference>
<comment type="catalytic activity">
    <reaction evidence="5">
        <text>L-serine = pyruvate + NH4(+)</text>
        <dbReference type="Rhea" id="RHEA:19169"/>
        <dbReference type="ChEBI" id="CHEBI:15361"/>
        <dbReference type="ChEBI" id="CHEBI:28938"/>
        <dbReference type="ChEBI" id="CHEBI:33384"/>
        <dbReference type="EC" id="4.3.1.17"/>
    </reaction>
</comment>
<dbReference type="PANTHER" id="PTHR48078:SF6">
    <property type="entry name" value="L-THREONINE DEHYDRATASE CATABOLIC TDCB"/>
    <property type="match status" value="1"/>
</dbReference>
<evidence type="ECO:0000256" key="2">
    <source>
        <dbReference type="ARBA" id="ARBA00010869"/>
    </source>
</evidence>
<evidence type="ECO:0000313" key="8">
    <source>
        <dbReference type="Proteomes" id="UP000503096"/>
    </source>
</evidence>
<dbReference type="GO" id="GO:0030170">
    <property type="term" value="F:pyridoxal phosphate binding"/>
    <property type="evidence" value="ECO:0007669"/>
    <property type="project" value="UniProtKB-ARBA"/>
</dbReference>
<keyword evidence="8" id="KW-1185">Reference proteome</keyword>
<evidence type="ECO:0000313" key="7">
    <source>
        <dbReference type="EMBL" id="QJR16055.1"/>
    </source>
</evidence>
<evidence type="ECO:0000256" key="4">
    <source>
        <dbReference type="ARBA" id="ARBA00023239"/>
    </source>
</evidence>
<evidence type="ECO:0000256" key="5">
    <source>
        <dbReference type="ARBA" id="ARBA00049406"/>
    </source>
</evidence>
<dbReference type="CDD" id="cd01562">
    <property type="entry name" value="Thr-dehyd"/>
    <property type="match status" value="1"/>
</dbReference>
<dbReference type="RefSeq" id="WP_171163859.1">
    <property type="nucleotide sequence ID" value="NZ_CP053073.1"/>
</dbReference>
<evidence type="ECO:0000259" key="6">
    <source>
        <dbReference type="PROSITE" id="PS51671"/>
    </source>
</evidence>
<dbReference type="Pfam" id="PF01842">
    <property type="entry name" value="ACT"/>
    <property type="match status" value="1"/>
</dbReference>
<name>A0A6M4HA64_9PROT</name>
<dbReference type="PROSITE" id="PS51671">
    <property type="entry name" value="ACT"/>
    <property type="match status" value="1"/>
</dbReference>
<dbReference type="NCBIfam" id="TIGR01127">
    <property type="entry name" value="ilvA_1Cterm"/>
    <property type="match status" value="1"/>
</dbReference>
<proteinExistence type="inferred from homology"/>
<dbReference type="InterPro" id="IPR002912">
    <property type="entry name" value="ACT_dom"/>
</dbReference>
<dbReference type="AlphaFoldDB" id="A0A6M4HA64"/>
<dbReference type="SUPFAM" id="SSF53686">
    <property type="entry name" value="Tryptophan synthase beta subunit-like PLP-dependent enzymes"/>
    <property type="match status" value="1"/>
</dbReference>
<dbReference type="Pfam" id="PF00291">
    <property type="entry name" value="PALP"/>
    <property type="match status" value="1"/>
</dbReference>
<dbReference type="GO" id="GO:0006567">
    <property type="term" value="P:L-threonine catabolic process"/>
    <property type="evidence" value="ECO:0007669"/>
    <property type="project" value="InterPro"/>
</dbReference>
<dbReference type="InterPro" id="IPR045865">
    <property type="entry name" value="ACT-like_dom_sf"/>
</dbReference>